<dbReference type="AlphaFoldDB" id="A0A4V1RMU9"/>
<feature type="domain" description="BEACH" evidence="3">
    <location>
        <begin position="1"/>
        <end position="83"/>
    </location>
</feature>
<reference evidence="4 5" key="1">
    <citation type="submission" date="2019-01" db="EMBL/GenBank/DDBJ databases">
        <title>Novel species of Nocardioides.</title>
        <authorList>
            <person name="Liu Q."/>
            <person name="Xin Y.-H."/>
        </authorList>
    </citation>
    <scope>NUCLEOTIDE SEQUENCE [LARGE SCALE GENOMIC DNA]</scope>
    <source>
        <strain evidence="4 5">CGMCC 4.6875</strain>
    </source>
</reference>
<keyword evidence="2" id="KW-1133">Transmembrane helix</keyword>
<protein>
    <recommendedName>
        <fullName evidence="3">BEACH domain-containing protein</fullName>
    </recommendedName>
</protein>
<name>A0A4V1RMU9_9ACTN</name>
<dbReference type="PROSITE" id="PS50197">
    <property type="entry name" value="BEACH"/>
    <property type="match status" value="1"/>
</dbReference>
<evidence type="ECO:0000259" key="3">
    <source>
        <dbReference type="PROSITE" id="PS50197"/>
    </source>
</evidence>
<proteinExistence type="predicted"/>
<dbReference type="Proteomes" id="UP000293291">
    <property type="component" value="Unassembled WGS sequence"/>
</dbReference>
<evidence type="ECO:0000256" key="1">
    <source>
        <dbReference type="SAM" id="MobiDB-lite"/>
    </source>
</evidence>
<feature type="region of interest" description="Disordered" evidence="1">
    <location>
        <begin position="193"/>
        <end position="213"/>
    </location>
</feature>
<dbReference type="OrthoDB" id="3787124at2"/>
<keyword evidence="5" id="KW-1185">Reference proteome</keyword>
<dbReference type="InterPro" id="IPR000409">
    <property type="entry name" value="BEACH_dom"/>
</dbReference>
<dbReference type="EMBL" id="SDWU01000004">
    <property type="protein sequence ID" value="RYC03617.1"/>
    <property type="molecule type" value="Genomic_DNA"/>
</dbReference>
<comment type="caution">
    <text evidence="4">The sequence shown here is derived from an EMBL/GenBank/DDBJ whole genome shotgun (WGS) entry which is preliminary data.</text>
</comment>
<sequence length="286" mass="30835">MADRSDFARYVDARWPDLVGGLEDEGVATDDARLAVAEALLAARRGWDRRVRDEQVDVVLWADVRERAGLPARPGEPVPHAVRPRDPRDGPEAWLVRAESLRAGRRRRGVRRGVVAAAVVAVLTAGWAWWAAQPTPPEVREEANPLPVAWYAEGELHLEDVVVELLRVDAFVVDGSGAVVRLRSGEVLRVDADGDVEPTDEAPAGLDTTPSPPPVSGLGRYDVLVQSVPLADGGWAHLIDSSRRDGAQDAVRQSESGRRAVLVCRTVSSCDAPVTVVGGAGTIRLR</sequence>
<keyword evidence="2" id="KW-0472">Membrane</keyword>
<gene>
    <name evidence="4" type="ORF">EUA07_03985</name>
</gene>
<evidence type="ECO:0000313" key="5">
    <source>
        <dbReference type="Proteomes" id="UP000293291"/>
    </source>
</evidence>
<keyword evidence="2" id="KW-0812">Transmembrane</keyword>
<organism evidence="4 5">
    <name type="scientific">Nocardioides ganghwensis</name>
    <dbReference type="NCBI Taxonomy" id="252230"/>
    <lineage>
        <taxon>Bacteria</taxon>
        <taxon>Bacillati</taxon>
        <taxon>Actinomycetota</taxon>
        <taxon>Actinomycetes</taxon>
        <taxon>Propionibacteriales</taxon>
        <taxon>Nocardioidaceae</taxon>
        <taxon>Nocardioides</taxon>
    </lineage>
</organism>
<dbReference type="RefSeq" id="WP_129453715.1">
    <property type="nucleotide sequence ID" value="NZ_JACXYX010000004.1"/>
</dbReference>
<feature type="transmembrane region" description="Helical" evidence="2">
    <location>
        <begin position="114"/>
        <end position="132"/>
    </location>
</feature>
<evidence type="ECO:0000256" key="2">
    <source>
        <dbReference type="SAM" id="Phobius"/>
    </source>
</evidence>
<accession>A0A4V1RMU9</accession>
<evidence type="ECO:0000313" key="4">
    <source>
        <dbReference type="EMBL" id="RYC03617.1"/>
    </source>
</evidence>